<reference evidence="2" key="1">
    <citation type="journal article" date="2011" name="Proc. Natl. Acad. Sci. U.S.A.">
        <title>Obligate biotrophy features unraveled by the genomic analysis of rust fungi.</title>
        <authorList>
            <person name="Duplessis S."/>
            <person name="Cuomo C.A."/>
            <person name="Lin Y.-C."/>
            <person name="Aerts A."/>
            <person name="Tisserant E."/>
            <person name="Veneault-Fourrey C."/>
            <person name="Joly D.L."/>
            <person name="Hacquard S."/>
            <person name="Amselem J."/>
            <person name="Cantarel B.L."/>
            <person name="Chiu R."/>
            <person name="Coutinho P.M."/>
            <person name="Feau N."/>
            <person name="Field M."/>
            <person name="Frey P."/>
            <person name="Gelhaye E."/>
            <person name="Goldberg J."/>
            <person name="Grabherr M.G."/>
            <person name="Kodira C.D."/>
            <person name="Kohler A."/>
            <person name="Kuees U."/>
            <person name="Lindquist E.A."/>
            <person name="Lucas S.M."/>
            <person name="Mago R."/>
            <person name="Mauceli E."/>
            <person name="Morin E."/>
            <person name="Murat C."/>
            <person name="Pangilinan J.L."/>
            <person name="Park R."/>
            <person name="Pearson M."/>
            <person name="Quesneville H."/>
            <person name="Rouhier N."/>
            <person name="Sakthikumar S."/>
            <person name="Salamov A.A."/>
            <person name="Schmutz J."/>
            <person name="Selles B."/>
            <person name="Shapiro H."/>
            <person name="Tanguay P."/>
            <person name="Tuskan G.A."/>
            <person name="Henrissat B."/>
            <person name="Van de Peer Y."/>
            <person name="Rouze P."/>
            <person name="Ellis J.G."/>
            <person name="Dodds P.N."/>
            <person name="Schein J.E."/>
            <person name="Zhong S."/>
            <person name="Hamelin R.C."/>
            <person name="Grigoriev I.V."/>
            <person name="Szabo L.J."/>
            <person name="Martin F."/>
        </authorList>
    </citation>
    <scope>NUCLEOTIDE SEQUENCE [LARGE SCALE GENOMIC DNA]</scope>
    <source>
        <strain evidence="2">CRL 75-36-700-3 / race SCCL</strain>
    </source>
</reference>
<evidence type="ECO:0000313" key="1">
    <source>
        <dbReference type="EMBL" id="EHS63599.1"/>
    </source>
</evidence>
<dbReference type="InParanoid" id="H6QPE8"/>
<dbReference type="RefSeq" id="XP_003890660.1">
    <property type="nucleotide sequence ID" value="XM_003890611.1"/>
</dbReference>
<proteinExistence type="predicted"/>
<dbReference type="GeneID" id="13541547"/>
<keyword evidence="2" id="KW-1185">Reference proteome</keyword>
<dbReference type="AlphaFoldDB" id="H6QPE8"/>
<dbReference type="HOGENOM" id="CLU_1428639_0_0_1"/>
<dbReference type="KEGG" id="pgr:PGTG_20693"/>
<evidence type="ECO:0000313" key="2">
    <source>
        <dbReference type="Proteomes" id="UP000008783"/>
    </source>
</evidence>
<name>H6QPE8_PUCGT</name>
<organism evidence="1 2">
    <name type="scientific">Puccinia graminis f. sp. tritici (strain CRL 75-36-700-3 / race SCCL)</name>
    <name type="common">Black stem rust fungus</name>
    <dbReference type="NCBI Taxonomy" id="418459"/>
    <lineage>
        <taxon>Eukaryota</taxon>
        <taxon>Fungi</taxon>
        <taxon>Dikarya</taxon>
        <taxon>Basidiomycota</taxon>
        <taxon>Pucciniomycotina</taxon>
        <taxon>Pucciniomycetes</taxon>
        <taxon>Pucciniales</taxon>
        <taxon>Pucciniaceae</taxon>
        <taxon>Puccinia</taxon>
    </lineage>
</organism>
<sequence length="190" mass="21493">MAVLFQIAKAEQSIGVLGVRRVLFEFAISGHLRTRNKLRSGSATGTNGVCRLNTLMACRDGSDRTQWSLVGFKGPLRHNSIKQFKLNNPSPLMMFDRPLFSGHRHVNHLWLKIVAGHILISTGATFQMKMSPWRYSLWQSRLPTVYNETMNNRITAQFIDLGVCHAVSHAHLARLRVIRNLGCTTLQKMP</sequence>
<gene>
    <name evidence="1" type="ORF">PGTG_20693</name>
</gene>
<accession>H6QPE8</accession>
<dbReference type="VEuPathDB" id="FungiDB:PGTG_20693"/>
<protein>
    <submittedName>
        <fullName evidence="1">Uncharacterized protein</fullName>
    </submittedName>
</protein>
<dbReference type="EMBL" id="DS178264">
    <property type="protein sequence ID" value="EHS63599.1"/>
    <property type="molecule type" value="Genomic_DNA"/>
</dbReference>
<dbReference type="Proteomes" id="UP000008783">
    <property type="component" value="Unassembled WGS sequence"/>
</dbReference>